<dbReference type="GO" id="GO:0003723">
    <property type="term" value="F:RNA binding"/>
    <property type="evidence" value="ECO:0007669"/>
    <property type="project" value="TreeGrafter"/>
</dbReference>
<evidence type="ECO:0000256" key="5">
    <source>
        <dbReference type="ARBA" id="ARBA00022816"/>
    </source>
</evidence>
<keyword evidence="9" id="KW-0539">Nucleus</keyword>
<evidence type="ECO:0000313" key="13">
    <source>
        <dbReference type="Proteomes" id="UP000664859"/>
    </source>
</evidence>
<dbReference type="Gene3D" id="3.30.1610.10">
    <property type="entry name" value="Peptidase S59, nucleoporin"/>
    <property type="match status" value="1"/>
</dbReference>
<evidence type="ECO:0000256" key="4">
    <source>
        <dbReference type="ARBA" id="ARBA00022813"/>
    </source>
</evidence>
<dbReference type="GO" id="GO:0008139">
    <property type="term" value="F:nuclear localization sequence binding"/>
    <property type="evidence" value="ECO:0007669"/>
    <property type="project" value="TreeGrafter"/>
</dbReference>
<evidence type="ECO:0000256" key="3">
    <source>
        <dbReference type="ARBA" id="ARBA00022448"/>
    </source>
</evidence>
<keyword evidence="4" id="KW-0068">Autocatalytic cleavage</keyword>
<dbReference type="SUPFAM" id="SSF82215">
    <property type="entry name" value="C-terminal autoproteolytic domain of nucleoporin nup98"/>
    <property type="match status" value="1"/>
</dbReference>
<keyword evidence="3" id="KW-0813">Transport</keyword>
<evidence type="ECO:0000256" key="1">
    <source>
        <dbReference type="ARBA" id="ARBA00004567"/>
    </source>
</evidence>
<evidence type="ECO:0000256" key="8">
    <source>
        <dbReference type="ARBA" id="ARBA00023132"/>
    </source>
</evidence>
<dbReference type="InterPro" id="IPR037665">
    <property type="entry name" value="Nucleoporin_S59-like"/>
</dbReference>
<dbReference type="Proteomes" id="UP000664859">
    <property type="component" value="Unassembled WGS sequence"/>
</dbReference>
<dbReference type="GO" id="GO:0034398">
    <property type="term" value="P:telomere tethering at nuclear periphery"/>
    <property type="evidence" value="ECO:0007669"/>
    <property type="project" value="TreeGrafter"/>
</dbReference>
<feature type="region of interest" description="Disordered" evidence="10">
    <location>
        <begin position="1"/>
        <end position="35"/>
    </location>
</feature>
<dbReference type="PROSITE" id="PS51434">
    <property type="entry name" value="NUP_C"/>
    <property type="match status" value="1"/>
</dbReference>
<comment type="caution">
    <text evidence="12">The sequence shown here is derived from an EMBL/GenBank/DDBJ whole genome shotgun (WGS) entry which is preliminary data.</text>
</comment>
<evidence type="ECO:0000256" key="10">
    <source>
        <dbReference type="SAM" id="MobiDB-lite"/>
    </source>
</evidence>
<evidence type="ECO:0000256" key="7">
    <source>
        <dbReference type="ARBA" id="ARBA00023010"/>
    </source>
</evidence>
<keyword evidence="8" id="KW-0906">Nuclear pore complex</keyword>
<dbReference type="InterPro" id="IPR021967">
    <property type="entry name" value="Nup98_C"/>
</dbReference>
<comment type="subcellular location">
    <subcellularLocation>
        <location evidence="1">Nucleus</location>
        <location evidence="1">Nuclear pore complex</location>
    </subcellularLocation>
</comment>
<dbReference type="PANTHER" id="PTHR23198:SF6">
    <property type="entry name" value="NUCLEAR PORE COMPLEX PROTEIN NUP98-NUP96"/>
    <property type="match status" value="1"/>
</dbReference>
<organism evidence="12 13">
    <name type="scientific">Tribonema minus</name>
    <dbReference type="NCBI Taxonomy" id="303371"/>
    <lineage>
        <taxon>Eukaryota</taxon>
        <taxon>Sar</taxon>
        <taxon>Stramenopiles</taxon>
        <taxon>Ochrophyta</taxon>
        <taxon>PX clade</taxon>
        <taxon>Xanthophyceae</taxon>
        <taxon>Tribonematales</taxon>
        <taxon>Tribonemataceae</taxon>
        <taxon>Tribonema</taxon>
    </lineage>
</organism>
<dbReference type="FunFam" id="1.10.10.2360:FF:000001">
    <property type="entry name" value="Nuclear pore complex protein Nup98-Nup96"/>
    <property type="match status" value="1"/>
</dbReference>
<accession>A0A835Z2A3</accession>
<sequence>MFGSGGFGTGGGGFGTPAPQQQSSPFGGTGFGAGGGSAFGAKPGGLFGTPTSTPGGFGTGSTGGGLFGSGGSGTRGFGTGGFGQAGGFGTSTASGAFGSSTGASPFGAKLGSSPFGTSSGTFGTQGGGLFGTPASSGATGFGTGFGSTSTGGAFGAPAAAPAGGAFGAPTGGAFGAPAAAPAAGAFGMAGGSAFGGAAATGTVRAAFQPTRIDDKTAGGMQSVLMSITAMNEYSGKSFEELRVEDYAAGRKTSASAGTTLQAQHGQNAYGAPGHAFGAGALVQKVQEVERITKQLEMRLEGDKASLSASGASWREAGTPSRRTGFGTYALVPHSAARIKPRGSVERRAAVATPVRGAGGAAAAGGFMSPDTYLGSTTKRLIINTEVSNYSAPEAVAQDEGADEDRAAAAQPAAHYGDRDAKEEAEQGGGQEAEHAGDRQPEVAGSAAPVNGAGQQPVREEDLPKLVSSDYTSSPSIDVLRTMSAEELSAVHDFSMTHTANQGRIKWLEPVDLRGADLDAAVAIEPKAVAVYDHLPAGQAKPAVGQGLNRRARITLLVHRRPGASYASYDRKLREFAEEKGVQFVSYTPEGEYTFIVDHFSRYEVDMDESDGEGGATEPAAETVTSAHVPIVPANVMNLHIGPREVAPAAPCESFGSSEHRFNVDGMDGDQLFETSATVSPTQLPAAVDEMVADDDDTFHISTEPLTAPPPAWPARPQRLSLSGARREREAAFGGIAGMDASAAAGATQLLLPLVPLPKRALTASAAAAPVLAGGRTASAGAVPGGQQVAGWASATMQQLSQDMSRKATSATTCDAALLLGCSFRAGWGADGKLVVVTRRRVAAVSDSGSLRTIRSISVRKLTATPSRHEDAAALYQTALTLHLQHAKCSEAVLPERAVSAEIAVAPSWGLENESAQQLVHDHISRSAELGQARGVPAQPDWAVAQGWRLVNALWGSEKQLEEGQAPADLSFEHRQRFVSAWLSSATADCLAAAASDGAEKPSTMAQILELLSVHQIDGAAELAAETGLLRLSTVLAFAGVGNAVVRQEAVEQLAQLLSVDENKYDNTAFTNALRLLSGEELACLSDFAPHAAARDGVQGLNWLRHLGLCLWYQYGGVELAAALARYAQQVVKGGADAPIARYIVDPTHFSQDQLPRKCDLLEKQFLPEGVGGSRGLCLLYRLMRLAVGEDTLQPLYLDPLCCTPDVLDYRHAWHLLTVLQAMQVTVCMPGTVMLVADALVSQLVGSGLWHWAAYVLLNIDDEQVRSSRVHDLVLRHGYAVLHDMSDAGLEVKQVLTELRIPVQWLYESTALWTLNAGNYQEAFDMFLGAGMVAQASKVMLRYLAPAQVCEGPGALAQLQAQVSVTQNSCAPL</sequence>
<dbReference type="Gene3D" id="1.25.40.690">
    <property type="match status" value="1"/>
</dbReference>
<dbReference type="Pfam" id="PF21240">
    <property type="entry name" value="Nup98_GLEBS"/>
    <property type="match status" value="1"/>
</dbReference>
<name>A0A835Z2A3_9STRA</name>
<feature type="domain" description="Peptidase S59" evidence="11">
    <location>
        <begin position="467"/>
        <end position="599"/>
    </location>
</feature>
<dbReference type="GO" id="GO:0044614">
    <property type="term" value="C:nuclear pore cytoplasmic filaments"/>
    <property type="evidence" value="ECO:0007669"/>
    <property type="project" value="TreeGrafter"/>
</dbReference>
<dbReference type="GO" id="GO:0000973">
    <property type="term" value="P:post-transcriptional tethering of RNA polymerase II gene DNA at nuclear periphery"/>
    <property type="evidence" value="ECO:0007669"/>
    <property type="project" value="TreeGrafter"/>
</dbReference>
<dbReference type="Pfam" id="PF04096">
    <property type="entry name" value="Nucleoporin2"/>
    <property type="match status" value="1"/>
</dbReference>
<dbReference type="OrthoDB" id="200238at2759"/>
<evidence type="ECO:0000259" key="11">
    <source>
        <dbReference type="PROSITE" id="PS51434"/>
    </source>
</evidence>
<comment type="similarity">
    <text evidence="2">Belongs to the nucleoporin GLFG family.</text>
</comment>
<dbReference type="InterPro" id="IPR007230">
    <property type="entry name" value="Nup98_auto-Pept-S59_dom"/>
</dbReference>
<dbReference type="PANTHER" id="PTHR23198">
    <property type="entry name" value="NUCLEOPORIN"/>
    <property type="match status" value="1"/>
</dbReference>
<feature type="compositionally biased region" description="Basic and acidic residues" evidence="10">
    <location>
        <begin position="415"/>
        <end position="424"/>
    </location>
</feature>
<keyword evidence="7" id="KW-0811">Translocation</keyword>
<gene>
    <name evidence="12" type="ORF">JKP88DRAFT_276864</name>
</gene>
<feature type="region of interest" description="Disordered" evidence="10">
    <location>
        <begin position="394"/>
        <end position="472"/>
    </location>
</feature>
<feature type="compositionally biased region" description="Gly residues" evidence="10">
    <location>
        <begin position="1"/>
        <end position="15"/>
    </location>
</feature>
<dbReference type="Pfam" id="PF12110">
    <property type="entry name" value="Nup96"/>
    <property type="match status" value="1"/>
</dbReference>
<dbReference type="Gene3D" id="1.10.10.2360">
    <property type="match status" value="1"/>
</dbReference>
<keyword evidence="13" id="KW-1185">Reference proteome</keyword>
<evidence type="ECO:0000256" key="2">
    <source>
        <dbReference type="ARBA" id="ARBA00008926"/>
    </source>
</evidence>
<dbReference type="GO" id="GO:0006405">
    <property type="term" value="P:RNA export from nucleus"/>
    <property type="evidence" value="ECO:0007669"/>
    <property type="project" value="TreeGrafter"/>
</dbReference>
<dbReference type="GO" id="GO:0006606">
    <property type="term" value="P:protein import into nucleus"/>
    <property type="evidence" value="ECO:0007669"/>
    <property type="project" value="TreeGrafter"/>
</dbReference>
<dbReference type="InterPro" id="IPR036903">
    <property type="entry name" value="Nup98_auto-Pept-S59_dom_sf"/>
</dbReference>
<proteinExistence type="inferred from homology"/>
<keyword evidence="6" id="KW-0653">Protein transport</keyword>
<evidence type="ECO:0000256" key="9">
    <source>
        <dbReference type="ARBA" id="ARBA00023242"/>
    </source>
</evidence>
<evidence type="ECO:0000256" key="6">
    <source>
        <dbReference type="ARBA" id="ARBA00022927"/>
    </source>
</evidence>
<reference evidence="12" key="1">
    <citation type="submission" date="2021-02" db="EMBL/GenBank/DDBJ databases">
        <title>First Annotated Genome of the Yellow-green Alga Tribonema minus.</title>
        <authorList>
            <person name="Mahan K.M."/>
        </authorList>
    </citation>
    <scope>NUCLEOTIDE SEQUENCE</scope>
    <source>
        <strain evidence="12">UTEX B ZZ1240</strain>
    </source>
</reference>
<evidence type="ECO:0000313" key="12">
    <source>
        <dbReference type="EMBL" id="KAG5184934.1"/>
    </source>
</evidence>
<dbReference type="EMBL" id="JAFCMP010000146">
    <property type="protein sequence ID" value="KAG5184934.1"/>
    <property type="molecule type" value="Genomic_DNA"/>
</dbReference>
<protein>
    <submittedName>
        <fullName evidence="12">Nuclear protein 96-domain-containing protein</fullName>
    </submittedName>
</protein>
<feature type="compositionally biased region" description="Basic and acidic residues" evidence="10">
    <location>
        <begin position="431"/>
        <end position="440"/>
    </location>
</feature>
<dbReference type="GO" id="GO:0051028">
    <property type="term" value="P:mRNA transport"/>
    <property type="evidence" value="ECO:0007669"/>
    <property type="project" value="UniProtKB-KW"/>
</dbReference>
<keyword evidence="5" id="KW-0509">mRNA transport</keyword>
<dbReference type="GO" id="GO:0017056">
    <property type="term" value="F:structural constituent of nuclear pore"/>
    <property type="evidence" value="ECO:0007669"/>
    <property type="project" value="InterPro"/>
</dbReference>